<comment type="cofactor">
    <cofactor evidence="1">
        <name>Ca(2+)</name>
        <dbReference type="ChEBI" id="CHEBI:29108"/>
    </cofactor>
</comment>
<feature type="domain" description="Fungal lipase-type" evidence="15">
    <location>
        <begin position="7"/>
        <end position="98"/>
    </location>
</feature>
<keyword evidence="9" id="KW-0442">Lipid degradation</keyword>
<evidence type="ECO:0000256" key="5">
    <source>
        <dbReference type="ARBA" id="ARBA00022692"/>
    </source>
</evidence>
<dbReference type="AlphaFoldDB" id="A0A7S3YSC9"/>
<evidence type="ECO:0000256" key="9">
    <source>
        <dbReference type="ARBA" id="ARBA00022963"/>
    </source>
</evidence>
<evidence type="ECO:0000256" key="12">
    <source>
        <dbReference type="ARBA" id="ARBA00023136"/>
    </source>
</evidence>
<name>A0A7S3YSC9_9EUKA</name>
<keyword evidence="5" id="KW-0812">Transmembrane</keyword>
<keyword evidence="8" id="KW-0106">Calcium</keyword>
<evidence type="ECO:0000256" key="10">
    <source>
        <dbReference type="ARBA" id="ARBA00022989"/>
    </source>
</evidence>
<keyword evidence="3" id="KW-1003">Cell membrane</keyword>
<dbReference type="Pfam" id="PF01764">
    <property type="entry name" value="Lipase_3"/>
    <property type="match status" value="1"/>
</dbReference>
<keyword evidence="10" id="KW-1133">Transmembrane helix</keyword>
<evidence type="ECO:0000256" key="4">
    <source>
        <dbReference type="ARBA" id="ARBA00022553"/>
    </source>
</evidence>
<dbReference type="PANTHER" id="PTHR45792">
    <property type="entry name" value="DIACYLGLYCEROL LIPASE HOMOLOG-RELATED"/>
    <property type="match status" value="1"/>
</dbReference>
<dbReference type="PANTHER" id="PTHR45792:SF8">
    <property type="entry name" value="DIACYLGLYCEROL LIPASE-ALPHA"/>
    <property type="match status" value="1"/>
</dbReference>
<keyword evidence="6" id="KW-0479">Metal-binding</keyword>
<keyword evidence="4" id="KW-0597">Phosphoprotein</keyword>
<accession>A0A7S3YSC9</accession>
<comment type="catalytic activity">
    <reaction evidence="13">
        <text>a 1,2-diacyl-sn-glycerol + H2O = a 2-acylglycerol + a fatty acid + H(+)</text>
        <dbReference type="Rhea" id="RHEA:33275"/>
        <dbReference type="ChEBI" id="CHEBI:15377"/>
        <dbReference type="ChEBI" id="CHEBI:15378"/>
        <dbReference type="ChEBI" id="CHEBI:17389"/>
        <dbReference type="ChEBI" id="CHEBI:17815"/>
        <dbReference type="ChEBI" id="CHEBI:28868"/>
        <dbReference type="EC" id="3.1.1.116"/>
    </reaction>
    <physiologicalReaction direction="left-to-right" evidence="13">
        <dbReference type="Rhea" id="RHEA:33276"/>
    </physiologicalReaction>
</comment>
<sequence>MSEKDTAHSGFSRSAKALLIQHEELLARLSLDGYKVTLTGHSLGAGTVAIMATQLHGPLPFLEAVCFATPGCMTEGLAKKCSPYVTSVVFDDDFIPRCGTHTLLGLHNELVDVENRLPLLVSGYIAERIRAQKFSKELEDWILEKLDQRTDDKTAEKPSMPPAELPDPYTHLYPAGKIVYLYRNKAEDGVVRTEAVYANNTFFDHIEVSPSMVTDHLLAFYIAGLGSASSGKPYSEPW</sequence>
<protein>
    <recommendedName>
        <fullName evidence="14">sn-1-specific diacylglycerol lipase</fullName>
        <ecNumber evidence="14">3.1.1.116</ecNumber>
    </recommendedName>
</protein>
<dbReference type="CDD" id="cd00519">
    <property type="entry name" value="Lipase_3"/>
    <property type="match status" value="1"/>
</dbReference>
<evidence type="ECO:0000256" key="1">
    <source>
        <dbReference type="ARBA" id="ARBA00001913"/>
    </source>
</evidence>
<dbReference type="GO" id="GO:0046872">
    <property type="term" value="F:metal ion binding"/>
    <property type="evidence" value="ECO:0007669"/>
    <property type="project" value="UniProtKB-KW"/>
</dbReference>
<keyword evidence="7" id="KW-0378">Hydrolase</keyword>
<reference evidence="16" key="1">
    <citation type="submission" date="2021-01" db="EMBL/GenBank/DDBJ databases">
        <authorList>
            <person name="Corre E."/>
            <person name="Pelletier E."/>
            <person name="Niang G."/>
            <person name="Scheremetjew M."/>
            <person name="Finn R."/>
            <person name="Kale V."/>
            <person name="Holt S."/>
            <person name="Cochrane G."/>
            <person name="Meng A."/>
            <person name="Brown T."/>
            <person name="Cohen L."/>
        </authorList>
    </citation>
    <scope>NUCLEOTIDE SEQUENCE</scope>
    <source>
        <strain evidence="16">CCCM811</strain>
    </source>
</reference>
<evidence type="ECO:0000259" key="15">
    <source>
        <dbReference type="Pfam" id="PF01764"/>
    </source>
</evidence>
<dbReference type="EC" id="3.1.1.116" evidence="14"/>
<dbReference type="GO" id="GO:0005886">
    <property type="term" value="C:plasma membrane"/>
    <property type="evidence" value="ECO:0007669"/>
    <property type="project" value="UniProtKB-SubCell"/>
</dbReference>
<proteinExistence type="predicted"/>
<dbReference type="GO" id="GO:0016042">
    <property type="term" value="P:lipid catabolic process"/>
    <property type="evidence" value="ECO:0007669"/>
    <property type="project" value="UniProtKB-KW"/>
</dbReference>
<dbReference type="GO" id="GO:0016298">
    <property type="term" value="F:lipase activity"/>
    <property type="evidence" value="ECO:0007669"/>
    <property type="project" value="TreeGrafter"/>
</dbReference>
<dbReference type="SUPFAM" id="SSF53474">
    <property type="entry name" value="alpha/beta-Hydrolases"/>
    <property type="match status" value="1"/>
</dbReference>
<evidence type="ECO:0000256" key="8">
    <source>
        <dbReference type="ARBA" id="ARBA00022837"/>
    </source>
</evidence>
<comment type="subcellular location">
    <subcellularLocation>
        <location evidence="2">Cell membrane</location>
        <topology evidence="2">Multi-pass membrane protein</topology>
    </subcellularLocation>
</comment>
<evidence type="ECO:0000256" key="14">
    <source>
        <dbReference type="ARBA" id="ARBA00026104"/>
    </source>
</evidence>
<keyword evidence="12" id="KW-0472">Membrane</keyword>
<dbReference type="Gene3D" id="3.40.50.1820">
    <property type="entry name" value="alpha/beta hydrolase"/>
    <property type="match status" value="1"/>
</dbReference>
<evidence type="ECO:0000256" key="11">
    <source>
        <dbReference type="ARBA" id="ARBA00023098"/>
    </source>
</evidence>
<organism evidence="16">
    <name type="scientific">Lotharella globosa</name>
    <dbReference type="NCBI Taxonomy" id="91324"/>
    <lineage>
        <taxon>Eukaryota</taxon>
        <taxon>Sar</taxon>
        <taxon>Rhizaria</taxon>
        <taxon>Cercozoa</taxon>
        <taxon>Chlorarachniophyceae</taxon>
        <taxon>Lotharella</taxon>
    </lineage>
</organism>
<evidence type="ECO:0000256" key="3">
    <source>
        <dbReference type="ARBA" id="ARBA00022475"/>
    </source>
</evidence>
<evidence type="ECO:0000256" key="2">
    <source>
        <dbReference type="ARBA" id="ARBA00004651"/>
    </source>
</evidence>
<dbReference type="InterPro" id="IPR052214">
    <property type="entry name" value="DAG_Lipase-Related"/>
</dbReference>
<evidence type="ECO:0000313" key="16">
    <source>
        <dbReference type="EMBL" id="CAE0660442.1"/>
    </source>
</evidence>
<evidence type="ECO:0000256" key="6">
    <source>
        <dbReference type="ARBA" id="ARBA00022723"/>
    </source>
</evidence>
<dbReference type="EMBL" id="HBIV01016541">
    <property type="protein sequence ID" value="CAE0660442.1"/>
    <property type="molecule type" value="Transcribed_RNA"/>
</dbReference>
<gene>
    <name evidence="16" type="ORF">LGLO00237_LOCUS12025</name>
</gene>
<dbReference type="InterPro" id="IPR002921">
    <property type="entry name" value="Fungal_lipase-type"/>
</dbReference>
<evidence type="ECO:0000256" key="7">
    <source>
        <dbReference type="ARBA" id="ARBA00022801"/>
    </source>
</evidence>
<evidence type="ECO:0000256" key="13">
    <source>
        <dbReference type="ARBA" id="ARBA00024531"/>
    </source>
</evidence>
<keyword evidence="11" id="KW-0443">Lipid metabolism</keyword>
<dbReference type="InterPro" id="IPR029058">
    <property type="entry name" value="AB_hydrolase_fold"/>
</dbReference>